<dbReference type="RefSeq" id="NP_048104.1">
    <property type="nucleotide sequence ID" value="NC_001993.1"/>
</dbReference>
<accession>Q9YW59</accession>
<sequence length="252" mass="29069">MKQATSYLVQLANSLGREIKVIDEDAMSTSIIIPKAESLDIVGPVNFKRSITFNDDITFKNDVRFDGSVTFGGDATFNFLRANKIETLEEPSHIKITPDNNESVQEFVDEEKKINSFTIGPDVTEKFNNISILENNLPNDGFKFSNNVLFYQNDTTDIKDLKNSFLMIDTSIVDKYCIYHIVFTINNGETYIYYKFYFKPTSKVPFKILQQESINDNDNKISIKEEDRNLKINYSLERNINNISIRAYYSTM</sequence>
<evidence type="ECO:0000313" key="2">
    <source>
        <dbReference type="Proteomes" id="UP000172353"/>
    </source>
</evidence>
<proteinExistence type="predicted"/>
<evidence type="ECO:0000313" key="1">
    <source>
        <dbReference type="EMBL" id="AAC97615.1"/>
    </source>
</evidence>
<name>Q9YW59_MSEPV</name>
<protein>
    <submittedName>
        <fullName evidence="1">Uncharacterized protein</fullName>
    </submittedName>
</protein>
<dbReference type="Proteomes" id="UP000172353">
    <property type="component" value="Segment"/>
</dbReference>
<organismHost>
    <name type="scientific">Melanoplus sanguinipes</name>
    <name type="common">Migratory grasshopper</name>
    <dbReference type="NCBI Taxonomy" id="65742"/>
</organismHost>
<dbReference type="GeneID" id="1449878"/>
<dbReference type="KEGG" id="vg:1449878"/>
<gene>
    <name evidence="1" type="primary">MSV032</name>
</gene>
<dbReference type="EMBL" id="AF063866">
    <property type="protein sequence ID" value="AAC97615.1"/>
    <property type="molecule type" value="Genomic_DNA"/>
</dbReference>
<dbReference type="PIR" id="T28194">
    <property type="entry name" value="T28194"/>
</dbReference>
<organism evidence="1 2">
    <name type="scientific">Melanoplus sanguinipes entomopoxvirus</name>
    <name type="common">MsEPV</name>
    <dbReference type="NCBI Taxonomy" id="83191"/>
    <lineage>
        <taxon>Viruses</taxon>
        <taxon>Varidnaviria</taxon>
        <taxon>Bamfordvirae</taxon>
        <taxon>Nucleocytoviricota</taxon>
        <taxon>Pokkesviricetes</taxon>
        <taxon>Chitovirales</taxon>
        <taxon>Poxviridae</taxon>
        <taxon>Entomopoxvirinae</taxon>
        <taxon>Deltaentomopoxvirus</taxon>
        <taxon>Deltaentomopoxvirus msanguinipes</taxon>
    </lineage>
</organism>
<reference evidence="1 2" key="1">
    <citation type="journal article" date="1999" name="J. Virol.">
        <title>The genome of Melanoplus sanguinipes entomopoxvirus.</title>
        <authorList>
            <person name="Afonso C.L."/>
            <person name="Tulman E.R."/>
            <person name="Lu Z."/>
            <person name="Oma E."/>
            <person name="Kutish G.F."/>
            <person name="Rock D.L."/>
        </authorList>
    </citation>
    <scope>NUCLEOTIDE SEQUENCE [LARGE SCALE GENOMIC DNA]</scope>
    <source>
        <strain evidence="1">Tucson</strain>
    </source>
</reference>
<keyword evidence="2" id="KW-1185">Reference proteome</keyword>